<proteinExistence type="predicted"/>
<reference evidence="3" key="1">
    <citation type="journal article" date="2019" name="Int. J. Syst. Evol. Microbiol.">
        <title>The Global Catalogue of Microorganisms (GCM) 10K type strain sequencing project: providing services to taxonomists for standard genome sequencing and annotation.</title>
        <authorList>
            <consortium name="The Broad Institute Genomics Platform"/>
            <consortium name="The Broad Institute Genome Sequencing Center for Infectious Disease"/>
            <person name="Wu L."/>
            <person name="Ma J."/>
        </authorList>
    </citation>
    <scope>NUCLEOTIDE SEQUENCE [LARGE SCALE GENOMIC DNA]</scope>
    <source>
        <strain evidence="3">CCUG 52478</strain>
    </source>
</reference>
<dbReference type="RefSeq" id="WP_367919110.1">
    <property type="nucleotide sequence ID" value="NZ_BAABAC010000018.1"/>
</dbReference>
<sequence>MARRKRSTWLVVAMGLVVIVGLGTFGLSTLIRSPADRLASTRPPEPTLLTAPVTSGSLRSPEVFAGRIRWPRLRAVVPILDPSRASVVTDRPAPVGRTLGAGAVLTEISDRPVFVLPGQVPMLRDLRDGDQGDDVARLQVALRAAGYGSTDTSGEFGTSSIAALTRLYADHGYELPRVGGDERAGYAARSELVFVPVLPATVVKLPYRLGDTVDGAVATLGIGQPIVTATVDAASVPEKGSTVDVAVKGRAQPWTGVVTKVGKRRVPEGGSAVVDVKVRLEESVPGSYVGSAVRISDRRRPPSGLLVPIAAVNSTTDGSLFVRTVKAGRESVVAIKVLETAVGAARVAPAIPGALAEGDDVVLGVAR</sequence>
<keyword evidence="1" id="KW-1133">Transmembrane helix</keyword>
<comment type="caution">
    <text evidence="2">The sequence shown here is derived from an EMBL/GenBank/DDBJ whole genome shotgun (WGS) entry which is preliminary data.</text>
</comment>
<keyword evidence="1" id="KW-0472">Membrane</keyword>
<protein>
    <submittedName>
        <fullName evidence="2">Peptidoglycan-binding protein</fullName>
    </submittedName>
</protein>
<dbReference type="Gene3D" id="1.10.101.10">
    <property type="entry name" value="PGBD-like superfamily/PGBD"/>
    <property type="match status" value="1"/>
</dbReference>
<gene>
    <name evidence="2" type="ORF">ACFQ3F_21685</name>
</gene>
<dbReference type="SUPFAM" id="SSF47090">
    <property type="entry name" value="PGBD-like"/>
    <property type="match status" value="1"/>
</dbReference>
<dbReference type="InterPro" id="IPR036365">
    <property type="entry name" value="PGBD-like_sf"/>
</dbReference>
<feature type="transmembrane region" description="Helical" evidence="1">
    <location>
        <begin position="7"/>
        <end position="31"/>
    </location>
</feature>
<evidence type="ECO:0000256" key="1">
    <source>
        <dbReference type="SAM" id="Phobius"/>
    </source>
</evidence>
<dbReference type="EMBL" id="JBHTLX010000024">
    <property type="protein sequence ID" value="MFD1250419.1"/>
    <property type="molecule type" value="Genomic_DNA"/>
</dbReference>
<evidence type="ECO:0000313" key="2">
    <source>
        <dbReference type="EMBL" id="MFD1250419.1"/>
    </source>
</evidence>
<organism evidence="2 3">
    <name type="scientific">Nocardioides ginsengisoli</name>
    <dbReference type="NCBI Taxonomy" id="363868"/>
    <lineage>
        <taxon>Bacteria</taxon>
        <taxon>Bacillati</taxon>
        <taxon>Actinomycetota</taxon>
        <taxon>Actinomycetes</taxon>
        <taxon>Propionibacteriales</taxon>
        <taxon>Nocardioidaceae</taxon>
        <taxon>Nocardioides</taxon>
    </lineage>
</organism>
<dbReference type="Proteomes" id="UP001597229">
    <property type="component" value="Unassembled WGS sequence"/>
</dbReference>
<name>A0ABW3W5E6_9ACTN</name>
<accession>A0ABW3W5E6</accession>
<keyword evidence="1" id="KW-0812">Transmembrane</keyword>
<evidence type="ECO:0000313" key="3">
    <source>
        <dbReference type="Proteomes" id="UP001597229"/>
    </source>
</evidence>
<dbReference type="InterPro" id="IPR036366">
    <property type="entry name" value="PGBDSf"/>
</dbReference>
<keyword evidence="3" id="KW-1185">Reference proteome</keyword>